<sequence length="146" mass="15814">MDHGSTEVHGGKNRILPSSNRYSKGGIAPNLFMINEDEDMRDDRKRMMMMVTVLVVVMVLLGGGETTNPNTTNPFSIVCHPYAAVVPNAAVLFSVTASRHKGVLKTPNTPFSLTWCWVMVELSPPPPSSIPSAIAAMQSLPPPPSR</sequence>
<feature type="transmembrane region" description="Helical" evidence="2">
    <location>
        <begin position="47"/>
        <end position="63"/>
    </location>
</feature>
<feature type="transmembrane region" description="Helical" evidence="2">
    <location>
        <begin position="75"/>
        <end position="95"/>
    </location>
</feature>
<evidence type="ECO:0000256" key="1">
    <source>
        <dbReference type="SAM" id="MobiDB-lite"/>
    </source>
</evidence>
<evidence type="ECO:0000256" key="2">
    <source>
        <dbReference type="SAM" id="Phobius"/>
    </source>
</evidence>
<keyword evidence="2" id="KW-1133">Transmembrane helix</keyword>
<name>A0ABU6WU54_9FABA</name>
<feature type="compositionally biased region" description="Basic and acidic residues" evidence="1">
    <location>
        <begin position="1"/>
        <end position="10"/>
    </location>
</feature>
<organism evidence="3 4">
    <name type="scientific">Stylosanthes scabra</name>
    <dbReference type="NCBI Taxonomy" id="79078"/>
    <lineage>
        <taxon>Eukaryota</taxon>
        <taxon>Viridiplantae</taxon>
        <taxon>Streptophyta</taxon>
        <taxon>Embryophyta</taxon>
        <taxon>Tracheophyta</taxon>
        <taxon>Spermatophyta</taxon>
        <taxon>Magnoliopsida</taxon>
        <taxon>eudicotyledons</taxon>
        <taxon>Gunneridae</taxon>
        <taxon>Pentapetalae</taxon>
        <taxon>rosids</taxon>
        <taxon>fabids</taxon>
        <taxon>Fabales</taxon>
        <taxon>Fabaceae</taxon>
        <taxon>Papilionoideae</taxon>
        <taxon>50 kb inversion clade</taxon>
        <taxon>dalbergioids sensu lato</taxon>
        <taxon>Dalbergieae</taxon>
        <taxon>Pterocarpus clade</taxon>
        <taxon>Stylosanthes</taxon>
    </lineage>
</organism>
<keyword evidence="2" id="KW-0812">Transmembrane</keyword>
<proteinExistence type="predicted"/>
<keyword evidence="2" id="KW-0472">Membrane</keyword>
<protein>
    <submittedName>
        <fullName evidence="3">Uncharacterized protein</fullName>
    </submittedName>
</protein>
<reference evidence="3 4" key="1">
    <citation type="journal article" date="2023" name="Plants (Basel)">
        <title>Bridging the Gap: Combining Genomics and Transcriptomics Approaches to Understand Stylosanthes scabra, an Orphan Legume from the Brazilian Caatinga.</title>
        <authorList>
            <person name="Ferreira-Neto J.R.C."/>
            <person name="da Silva M.D."/>
            <person name="Binneck E."/>
            <person name="de Melo N.F."/>
            <person name="da Silva R.H."/>
            <person name="de Melo A.L.T.M."/>
            <person name="Pandolfi V."/>
            <person name="Bustamante F.O."/>
            <person name="Brasileiro-Vidal A.C."/>
            <person name="Benko-Iseppon A.M."/>
        </authorList>
    </citation>
    <scope>NUCLEOTIDE SEQUENCE [LARGE SCALE GENOMIC DNA]</scope>
    <source>
        <tissue evidence="3">Leaves</tissue>
    </source>
</reference>
<comment type="caution">
    <text evidence="3">The sequence shown here is derived from an EMBL/GenBank/DDBJ whole genome shotgun (WGS) entry which is preliminary data.</text>
</comment>
<keyword evidence="4" id="KW-1185">Reference proteome</keyword>
<dbReference type="EMBL" id="JASCZI010182601">
    <property type="protein sequence ID" value="MED6188248.1"/>
    <property type="molecule type" value="Genomic_DNA"/>
</dbReference>
<dbReference type="Proteomes" id="UP001341840">
    <property type="component" value="Unassembled WGS sequence"/>
</dbReference>
<feature type="region of interest" description="Disordered" evidence="1">
    <location>
        <begin position="1"/>
        <end position="21"/>
    </location>
</feature>
<gene>
    <name evidence="3" type="ORF">PIB30_084207</name>
</gene>
<evidence type="ECO:0000313" key="4">
    <source>
        <dbReference type="Proteomes" id="UP001341840"/>
    </source>
</evidence>
<accession>A0ABU6WU54</accession>
<evidence type="ECO:0000313" key="3">
    <source>
        <dbReference type="EMBL" id="MED6188248.1"/>
    </source>
</evidence>